<evidence type="ECO:0008006" key="3">
    <source>
        <dbReference type="Google" id="ProtNLM"/>
    </source>
</evidence>
<keyword evidence="2" id="KW-1185">Reference proteome</keyword>
<dbReference type="OrthoDB" id="3373978at2"/>
<evidence type="ECO:0000313" key="2">
    <source>
        <dbReference type="Proteomes" id="UP000216339"/>
    </source>
</evidence>
<evidence type="ECO:0000313" key="1">
    <source>
        <dbReference type="EMBL" id="PAP75670.1"/>
    </source>
</evidence>
<dbReference type="PANTHER" id="PTHR39217">
    <property type="match status" value="1"/>
</dbReference>
<organism evidence="1 2">
    <name type="scientific">Rubrivirga marina</name>
    <dbReference type="NCBI Taxonomy" id="1196024"/>
    <lineage>
        <taxon>Bacteria</taxon>
        <taxon>Pseudomonadati</taxon>
        <taxon>Rhodothermota</taxon>
        <taxon>Rhodothermia</taxon>
        <taxon>Rhodothermales</taxon>
        <taxon>Rubricoccaceae</taxon>
        <taxon>Rubrivirga</taxon>
    </lineage>
</organism>
<dbReference type="EMBL" id="MQWD01000001">
    <property type="protein sequence ID" value="PAP75670.1"/>
    <property type="molecule type" value="Genomic_DNA"/>
</dbReference>
<dbReference type="AlphaFoldDB" id="A0A271IX29"/>
<accession>A0A271IX29</accession>
<dbReference type="PANTHER" id="PTHR39217:SF1">
    <property type="entry name" value="GLUTATHIONE SYNTHETASE"/>
    <property type="match status" value="1"/>
</dbReference>
<dbReference type="RefSeq" id="WP_095509313.1">
    <property type="nucleotide sequence ID" value="NZ_MQWD01000001.1"/>
</dbReference>
<sequence>MPTCAFLTTDDLDAFVTYDAEAVAPLAALGWTVEDVAWRAEADWDAYDAVVVRSPWDYQDAPDHFLEVLGAIDRSSARLENPLPVIRWNLRKTYLRDLERAGVPVVPTRWAEDGLTAGTLAAAFRQWDVAGVVAKPIVSANADGTFRLGAEADGVEALSALADRPSLVQPFVPAVVEEGEYSVFAFGGAVSHAILKTPAAGDFRVQEEHGGVIRGVEPEPALLDLTHRALAAVPHDRPLLYARVDAVRMPDGAWAVMELELIEPSLYFSYSEGSAARFAAVLDALCR</sequence>
<dbReference type="Gene3D" id="3.30.470.20">
    <property type="entry name" value="ATP-grasp fold, B domain"/>
    <property type="match status" value="1"/>
</dbReference>
<name>A0A271IX29_9BACT</name>
<dbReference type="Proteomes" id="UP000216339">
    <property type="component" value="Unassembled WGS sequence"/>
</dbReference>
<dbReference type="SUPFAM" id="SSF56059">
    <property type="entry name" value="Glutathione synthetase ATP-binding domain-like"/>
    <property type="match status" value="1"/>
</dbReference>
<dbReference type="InterPro" id="IPR053191">
    <property type="entry name" value="DcsG_Biosynth_Enzyme"/>
</dbReference>
<reference evidence="1 2" key="1">
    <citation type="submission" date="2016-11" db="EMBL/GenBank/DDBJ databases">
        <title>Study of marine rhodopsin-containing bacteria.</title>
        <authorList>
            <person name="Yoshizawa S."/>
            <person name="Kumagai Y."/>
            <person name="Kogure K."/>
        </authorList>
    </citation>
    <scope>NUCLEOTIDE SEQUENCE [LARGE SCALE GENOMIC DNA]</scope>
    <source>
        <strain evidence="1 2">SAORIC-28</strain>
    </source>
</reference>
<comment type="caution">
    <text evidence="1">The sequence shown here is derived from an EMBL/GenBank/DDBJ whole genome shotgun (WGS) entry which is preliminary data.</text>
</comment>
<protein>
    <recommendedName>
        <fullName evidence="3">Prokaryotic glutathione synthetase ATP-binding domain-containing protein</fullName>
    </recommendedName>
</protein>
<gene>
    <name evidence="1" type="ORF">BSZ37_04080</name>
</gene>
<proteinExistence type="predicted"/>